<dbReference type="EMBL" id="BOPH01000079">
    <property type="protein sequence ID" value="GIJ70372.1"/>
    <property type="molecule type" value="Genomic_DNA"/>
</dbReference>
<keyword evidence="4 5" id="KW-0472">Membrane</keyword>
<feature type="domain" description="ABC-2 type transporter transmembrane" evidence="6">
    <location>
        <begin position="47"/>
        <end position="228"/>
    </location>
</feature>
<evidence type="ECO:0000256" key="4">
    <source>
        <dbReference type="ARBA" id="ARBA00023136"/>
    </source>
</evidence>
<sequence length="239" mass="24851">MKPWALLAVAELKLTLRSPLVAATAVLAPLAMGLFLLGNRELGGAGIVSMQLLALLGFTLYAGGTTTLAARRQQLVLKRLRTSPASDRTIVAGLMLPLALLVVIQAAILIATTIVVTDTWPHTWWPLVLAVAGGTVLVMGLAFITAAFTGTPELAQVTTLPVFLALFAGGLWAGSTPPDEVTWLMVLVPGGAVAQLVQLGWDGAGLSVSTVLPPLVAMVVTGAAAAYLAGRVFRWQPRS</sequence>
<feature type="transmembrane region" description="Helical" evidence="5">
    <location>
        <begin position="127"/>
        <end position="148"/>
    </location>
</feature>
<evidence type="ECO:0000256" key="5">
    <source>
        <dbReference type="SAM" id="Phobius"/>
    </source>
</evidence>
<evidence type="ECO:0000256" key="2">
    <source>
        <dbReference type="ARBA" id="ARBA00022692"/>
    </source>
</evidence>
<dbReference type="AlphaFoldDB" id="A0A8J3ZWT0"/>
<dbReference type="RefSeq" id="WP_203930274.1">
    <property type="nucleotide sequence ID" value="NZ_BOPH01000079.1"/>
</dbReference>
<dbReference type="Proteomes" id="UP000635606">
    <property type="component" value="Unassembled WGS sequence"/>
</dbReference>
<evidence type="ECO:0000256" key="3">
    <source>
        <dbReference type="ARBA" id="ARBA00022989"/>
    </source>
</evidence>
<protein>
    <submittedName>
        <fullName evidence="7">Transport permease protein</fullName>
    </submittedName>
</protein>
<proteinExistence type="predicted"/>
<feature type="transmembrane region" description="Helical" evidence="5">
    <location>
        <begin position="20"/>
        <end position="38"/>
    </location>
</feature>
<evidence type="ECO:0000313" key="7">
    <source>
        <dbReference type="EMBL" id="GIJ70372.1"/>
    </source>
</evidence>
<feature type="transmembrane region" description="Helical" evidence="5">
    <location>
        <begin position="154"/>
        <end position="174"/>
    </location>
</feature>
<gene>
    <name evidence="7" type="ORF">Voc01_052890</name>
</gene>
<dbReference type="GO" id="GO:0140359">
    <property type="term" value="F:ABC-type transporter activity"/>
    <property type="evidence" value="ECO:0007669"/>
    <property type="project" value="InterPro"/>
</dbReference>
<keyword evidence="3 5" id="KW-1133">Transmembrane helix</keyword>
<dbReference type="PANTHER" id="PTHR43027:SF2">
    <property type="entry name" value="TRANSPORT PERMEASE PROTEIN"/>
    <property type="match status" value="1"/>
</dbReference>
<feature type="transmembrane region" description="Helical" evidence="5">
    <location>
        <begin position="211"/>
        <end position="230"/>
    </location>
</feature>
<reference evidence="7" key="1">
    <citation type="submission" date="2021-01" db="EMBL/GenBank/DDBJ databases">
        <title>Whole genome shotgun sequence of Virgisporangium ochraceum NBRC 16418.</title>
        <authorList>
            <person name="Komaki H."/>
            <person name="Tamura T."/>
        </authorList>
    </citation>
    <scope>NUCLEOTIDE SEQUENCE</scope>
    <source>
        <strain evidence="7">NBRC 16418</strain>
    </source>
</reference>
<comment type="subcellular location">
    <subcellularLocation>
        <location evidence="1">Membrane</location>
        <topology evidence="1">Multi-pass membrane protein</topology>
    </subcellularLocation>
</comment>
<evidence type="ECO:0000313" key="8">
    <source>
        <dbReference type="Proteomes" id="UP000635606"/>
    </source>
</evidence>
<evidence type="ECO:0000256" key="1">
    <source>
        <dbReference type="ARBA" id="ARBA00004141"/>
    </source>
</evidence>
<comment type="caution">
    <text evidence="7">The sequence shown here is derived from an EMBL/GenBank/DDBJ whole genome shotgun (WGS) entry which is preliminary data.</text>
</comment>
<keyword evidence="8" id="KW-1185">Reference proteome</keyword>
<name>A0A8J3ZWT0_9ACTN</name>
<dbReference type="GO" id="GO:0016020">
    <property type="term" value="C:membrane"/>
    <property type="evidence" value="ECO:0007669"/>
    <property type="project" value="UniProtKB-SubCell"/>
</dbReference>
<keyword evidence="2 5" id="KW-0812">Transmembrane</keyword>
<feature type="transmembrane region" description="Helical" evidence="5">
    <location>
        <begin position="90"/>
        <end position="115"/>
    </location>
</feature>
<dbReference type="InterPro" id="IPR052902">
    <property type="entry name" value="ABC-2_transporter"/>
</dbReference>
<evidence type="ECO:0000259" key="6">
    <source>
        <dbReference type="Pfam" id="PF12698"/>
    </source>
</evidence>
<dbReference type="InterPro" id="IPR013525">
    <property type="entry name" value="ABC2_TM"/>
</dbReference>
<dbReference type="Pfam" id="PF12698">
    <property type="entry name" value="ABC2_membrane_3"/>
    <property type="match status" value="1"/>
</dbReference>
<feature type="transmembrane region" description="Helical" evidence="5">
    <location>
        <begin position="50"/>
        <end position="70"/>
    </location>
</feature>
<dbReference type="PANTHER" id="PTHR43027">
    <property type="entry name" value="DOXORUBICIN RESISTANCE ABC TRANSPORTER PERMEASE PROTEIN DRRC-RELATED"/>
    <property type="match status" value="1"/>
</dbReference>
<organism evidence="7 8">
    <name type="scientific">Virgisporangium ochraceum</name>
    <dbReference type="NCBI Taxonomy" id="65505"/>
    <lineage>
        <taxon>Bacteria</taxon>
        <taxon>Bacillati</taxon>
        <taxon>Actinomycetota</taxon>
        <taxon>Actinomycetes</taxon>
        <taxon>Micromonosporales</taxon>
        <taxon>Micromonosporaceae</taxon>
        <taxon>Virgisporangium</taxon>
    </lineage>
</organism>
<accession>A0A8J3ZWT0</accession>